<evidence type="ECO:0000256" key="1">
    <source>
        <dbReference type="PROSITE-ProRule" id="PRU00023"/>
    </source>
</evidence>
<feature type="repeat" description="ANK" evidence="1">
    <location>
        <begin position="3"/>
        <end position="36"/>
    </location>
</feature>
<dbReference type="EMBL" id="JBJKFK010004973">
    <property type="protein sequence ID" value="KAL3308607.1"/>
    <property type="molecule type" value="Genomic_DNA"/>
</dbReference>
<keyword evidence="3" id="KW-1185">Reference proteome</keyword>
<dbReference type="PROSITE" id="PS50088">
    <property type="entry name" value="ANK_REPEAT"/>
    <property type="match status" value="1"/>
</dbReference>
<feature type="non-terminal residue" evidence="2">
    <location>
        <position position="1"/>
    </location>
</feature>
<evidence type="ECO:0000313" key="2">
    <source>
        <dbReference type="EMBL" id="KAL3308607.1"/>
    </source>
</evidence>
<evidence type="ECO:0000313" key="3">
    <source>
        <dbReference type="Proteomes" id="UP001626550"/>
    </source>
</evidence>
<dbReference type="SUPFAM" id="SSF48403">
    <property type="entry name" value="Ankyrin repeat"/>
    <property type="match status" value="1"/>
</dbReference>
<dbReference type="InterPro" id="IPR036770">
    <property type="entry name" value="Ankyrin_rpt-contain_sf"/>
</dbReference>
<gene>
    <name evidence="2" type="ORF">Ciccas_012858</name>
</gene>
<dbReference type="Proteomes" id="UP001626550">
    <property type="component" value="Unassembled WGS sequence"/>
</dbReference>
<organism evidence="2 3">
    <name type="scientific">Cichlidogyrus casuarinus</name>
    <dbReference type="NCBI Taxonomy" id="1844966"/>
    <lineage>
        <taxon>Eukaryota</taxon>
        <taxon>Metazoa</taxon>
        <taxon>Spiralia</taxon>
        <taxon>Lophotrochozoa</taxon>
        <taxon>Platyhelminthes</taxon>
        <taxon>Monogenea</taxon>
        <taxon>Monopisthocotylea</taxon>
        <taxon>Dactylogyridea</taxon>
        <taxon>Ancyrocephalidae</taxon>
        <taxon>Cichlidogyrus</taxon>
    </lineage>
</organism>
<feature type="non-terminal residue" evidence="2">
    <location>
        <position position="51"/>
    </location>
</feature>
<dbReference type="Gene3D" id="1.25.40.20">
    <property type="entry name" value="Ankyrin repeat-containing domain"/>
    <property type="match status" value="1"/>
</dbReference>
<proteinExistence type="predicted"/>
<reference evidence="2 3" key="1">
    <citation type="submission" date="2024-11" db="EMBL/GenBank/DDBJ databases">
        <title>Adaptive evolution of stress response genes in parasites aligns with host niche diversity.</title>
        <authorList>
            <person name="Hahn C."/>
            <person name="Resl P."/>
        </authorList>
    </citation>
    <scope>NUCLEOTIDE SEQUENCE [LARGE SCALE GENOMIC DNA]</scope>
    <source>
        <strain evidence="2">EGGRZ-B1_66</strain>
        <tissue evidence="2">Body</tissue>
    </source>
</reference>
<dbReference type="Pfam" id="PF13857">
    <property type="entry name" value="Ank_5"/>
    <property type="match status" value="1"/>
</dbReference>
<dbReference type="InterPro" id="IPR002110">
    <property type="entry name" value="Ankyrin_rpt"/>
</dbReference>
<comment type="caution">
    <text evidence="2">The sequence shown here is derived from an EMBL/GenBank/DDBJ whole genome shotgun (WGS) entry which is preliminary data.</text>
</comment>
<dbReference type="AlphaFoldDB" id="A0ABD2PPJ9"/>
<keyword evidence="1" id="KW-0040">ANK repeat</keyword>
<name>A0ABD2PPJ9_9PLAT</name>
<accession>A0ABD2PPJ9</accession>
<sequence>DCDGDTPLHDAIAVQASLDMIKVLLRYHSDLTISNNAGQNPIHHAALRGDP</sequence>
<protein>
    <submittedName>
        <fullName evidence="2">Uncharacterized protein</fullName>
    </submittedName>
</protein>